<accession>A0A0F9DFY4</accession>
<dbReference type="AlphaFoldDB" id="A0A0F9DFY4"/>
<reference evidence="1" key="1">
    <citation type="journal article" date="2015" name="Nature">
        <title>Complex archaea that bridge the gap between prokaryotes and eukaryotes.</title>
        <authorList>
            <person name="Spang A."/>
            <person name="Saw J.H."/>
            <person name="Jorgensen S.L."/>
            <person name="Zaremba-Niedzwiedzka K."/>
            <person name="Martijn J."/>
            <person name="Lind A.E."/>
            <person name="van Eijk R."/>
            <person name="Schleper C."/>
            <person name="Guy L."/>
            <person name="Ettema T.J."/>
        </authorList>
    </citation>
    <scope>NUCLEOTIDE SEQUENCE</scope>
</reference>
<protein>
    <submittedName>
        <fullName evidence="1">Uncharacterized protein</fullName>
    </submittedName>
</protein>
<name>A0A0F9DFY4_9ZZZZ</name>
<organism evidence="1">
    <name type="scientific">marine sediment metagenome</name>
    <dbReference type="NCBI Taxonomy" id="412755"/>
    <lineage>
        <taxon>unclassified sequences</taxon>
        <taxon>metagenomes</taxon>
        <taxon>ecological metagenomes</taxon>
    </lineage>
</organism>
<sequence length="79" mass="8768">MNNGPFTKDEAEAVMAGLNDTEPREFCPLIKDICHKDCVCFAPPVVVTRAGQFTGNKSYFVYGNCCSNGMFEERPTLQL</sequence>
<proteinExistence type="predicted"/>
<dbReference type="EMBL" id="LAZR01031800">
    <property type="protein sequence ID" value="KKL52701.1"/>
    <property type="molecule type" value="Genomic_DNA"/>
</dbReference>
<comment type="caution">
    <text evidence="1">The sequence shown here is derived from an EMBL/GenBank/DDBJ whole genome shotgun (WGS) entry which is preliminary data.</text>
</comment>
<evidence type="ECO:0000313" key="1">
    <source>
        <dbReference type="EMBL" id="KKL52701.1"/>
    </source>
</evidence>
<gene>
    <name evidence="1" type="ORF">LCGC14_2282870</name>
</gene>